<evidence type="ECO:0000313" key="1">
    <source>
        <dbReference type="EMBL" id="KAA8709053.1"/>
    </source>
</evidence>
<sequence length="102" mass="11702">MRLYTLMISLGKGSVRFMLRVWSALAWKLGVKLPKSYDFFYLSSHGVGHNAMLGFLHHCGVKLNWHFEESGKQRYTHLYQMLLKAKYAKIGGGGRVLCHCPK</sequence>
<proteinExistence type="predicted"/>
<name>A0A5M9QJS3_9HELI</name>
<organism evidence="1 2">
    <name type="scientific">Helicobacter canis</name>
    <dbReference type="NCBI Taxonomy" id="29419"/>
    <lineage>
        <taxon>Bacteria</taxon>
        <taxon>Pseudomonadati</taxon>
        <taxon>Campylobacterota</taxon>
        <taxon>Epsilonproteobacteria</taxon>
        <taxon>Campylobacterales</taxon>
        <taxon>Helicobacteraceae</taxon>
        <taxon>Helicobacter</taxon>
    </lineage>
</organism>
<reference evidence="1 2" key="1">
    <citation type="submission" date="2019-09" db="EMBL/GenBank/DDBJ databases">
        <title>Draft genome sequence of various Type strains from the CCUG.</title>
        <authorList>
            <person name="Pineiro-Iglesias B."/>
            <person name="Tunovic T."/>
            <person name="Unosson C."/>
            <person name="Inganas E."/>
            <person name="Ohlen M."/>
            <person name="Cardew S."/>
            <person name="Jensie-Markopoulos S."/>
            <person name="Salva-Serra F."/>
            <person name="Jaen-Luchoro D."/>
            <person name="Karlsson R."/>
            <person name="Svensson-Stadler L."/>
            <person name="Chun J."/>
            <person name="Moore E."/>
        </authorList>
    </citation>
    <scope>NUCLEOTIDE SEQUENCE [LARGE SCALE GENOMIC DNA]</scope>
    <source>
        <strain evidence="1 2">CCUG 32756T</strain>
    </source>
</reference>
<dbReference type="Proteomes" id="UP000323707">
    <property type="component" value="Unassembled WGS sequence"/>
</dbReference>
<gene>
    <name evidence="1" type="ORF">F4V45_05460</name>
</gene>
<dbReference type="EMBL" id="VXKE01000016">
    <property type="protein sequence ID" value="KAA8709053.1"/>
    <property type="molecule type" value="Genomic_DNA"/>
</dbReference>
<dbReference type="AlphaFoldDB" id="A0A5M9QJS3"/>
<accession>A0A5M9QJS3</accession>
<dbReference type="RefSeq" id="WP_150337410.1">
    <property type="nucleotide sequence ID" value="NZ_JAERIX010000043.1"/>
</dbReference>
<comment type="caution">
    <text evidence="1">The sequence shown here is derived from an EMBL/GenBank/DDBJ whole genome shotgun (WGS) entry which is preliminary data.</text>
</comment>
<protein>
    <submittedName>
        <fullName evidence="1">Uncharacterized protein</fullName>
    </submittedName>
</protein>
<evidence type="ECO:0000313" key="2">
    <source>
        <dbReference type="Proteomes" id="UP000323707"/>
    </source>
</evidence>